<evidence type="ECO:0000259" key="7">
    <source>
        <dbReference type="Pfam" id="PF05140"/>
    </source>
</evidence>
<dbReference type="PANTHER" id="PTHR31566">
    <property type="entry name" value="CYTOCHROME C BIOGENESIS PROTEIN CCS1, CHLOROPLASTIC"/>
    <property type="match status" value="1"/>
</dbReference>
<feature type="domain" description="ResB-like" evidence="7">
    <location>
        <begin position="14"/>
        <end position="298"/>
    </location>
</feature>
<dbReference type="PANTHER" id="PTHR31566:SF0">
    <property type="entry name" value="CYTOCHROME C BIOGENESIS PROTEIN CCS1, CHLOROPLASTIC"/>
    <property type="match status" value="1"/>
</dbReference>
<keyword evidence="9" id="KW-1185">Reference proteome</keyword>
<evidence type="ECO:0000256" key="1">
    <source>
        <dbReference type="ARBA" id="ARBA00004141"/>
    </source>
</evidence>
<feature type="transmembrane region" description="Helical" evidence="6">
    <location>
        <begin position="12"/>
        <end position="34"/>
    </location>
</feature>
<evidence type="ECO:0000313" key="8">
    <source>
        <dbReference type="EMBL" id="BDD86935.1"/>
    </source>
</evidence>
<dbReference type="InterPro" id="IPR007816">
    <property type="entry name" value="ResB-like_domain"/>
</dbReference>
<keyword evidence="3" id="KW-0201">Cytochrome c-type biogenesis</keyword>
<dbReference type="RefSeq" id="WP_284154000.1">
    <property type="nucleotide sequence ID" value="NZ_AP025516.1"/>
</dbReference>
<evidence type="ECO:0000256" key="5">
    <source>
        <dbReference type="ARBA" id="ARBA00023136"/>
    </source>
</evidence>
<organism evidence="8 9">
    <name type="scientific">Desulfofustis limnaeus</name>
    <dbReference type="NCBI Taxonomy" id="2740163"/>
    <lineage>
        <taxon>Bacteria</taxon>
        <taxon>Pseudomonadati</taxon>
        <taxon>Thermodesulfobacteriota</taxon>
        <taxon>Desulfobulbia</taxon>
        <taxon>Desulfobulbales</taxon>
        <taxon>Desulfocapsaceae</taxon>
        <taxon>Desulfofustis</taxon>
    </lineage>
</organism>
<feature type="domain" description="ResB-like" evidence="7">
    <location>
        <begin position="357"/>
        <end position="427"/>
    </location>
</feature>
<sequence>MSTDNSIWHFFASVRLALVTISLLAVTSIIGTIIPQNKPIEFYVDSYGPQAAQLFQVLDIVDMYGSWWFVGLILLLCVNLIVCSIDRFPAAWKQINTDGLRWTEDRLRSTPHHTSWQIDGPRDAVVRGLQEALQQKGWRPTSKVTNTHTLLFGQKGRWSRTGAYLVHVSILIICFGGFIGGIGGFKGSMVIPESMERDRIALFGKQEFKDLGFTVRCNTFDVDFYETGAPKDYVSNLTIIENGQEILTTDIRVNQPLTYRGITFYQSSYQGFQEFLVTIEDKAAERRKSFIVPFQQQEQWPDVGLNFGIINARTVGQSIVGAKLWISDGQGEPISEWLEKSDTLPLNLGGRDYLVQAKQLYATGLQVAKDPGVWWVYGGCALMLAGLYIAFFLSHRRVWLLVSDAGPGCSVLLAGSANKNRPGFARTMSELEQHLRTATVG</sequence>
<feature type="transmembrane region" description="Helical" evidence="6">
    <location>
        <begin position="164"/>
        <end position="185"/>
    </location>
</feature>
<dbReference type="InterPro" id="IPR023494">
    <property type="entry name" value="Cyt_c_bgen_Ccs1/CcsB/ResB"/>
</dbReference>
<evidence type="ECO:0000256" key="4">
    <source>
        <dbReference type="ARBA" id="ARBA00022989"/>
    </source>
</evidence>
<feature type="transmembrane region" description="Helical" evidence="6">
    <location>
        <begin position="67"/>
        <end position="85"/>
    </location>
</feature>
<protein>
    <submittedName>
        <fullName evidence="8">Cytochrome c biogenesis protein ResB</fullName>
    </submittedName>
</protein>
<evidence type="ECO:0000313" key="9">
    <source>
        <dbReference type="Proteomes" id="UP000830055"/>
    </source>
</evidence>
<evidence type="ECO:0000256" key="6">
    <source>
        <dbReference type="SAM" id="Phobius"/>
    </source>
</evidence>
<feature type="transmembrane region" description="Helical" evidence="6">
    <location>
        <begin position="374"/>
        <end position="393"/>
    </location>
</feature>
<dbReference type="Pfam" id="PF05140">
    <property type="entry name" value="ResB"/>
    <property type="match status" value="2"/>
</dbReference>
<evidence type="ECO:0000256" key="3">
    <source>
        <dbReference type="ARBA" id="ARBA00022748"/>
    </source>
</evidence>
<keyword evidence="2 6" id="KW-0812">Transmembrane</keyword>
<keyword evidence="5 6" id="KW-0472">Membrane</keyword>
<keyword evidence="4 6" id="KW-1133">Transmembrane helix</keyword>
<name>A0ABM7W7T6_9BACT</name>
<comment type="subcellular location">
    <subcellularLocation>
        <location evidence="1">Membrane</location>
        <topology evidence="1">Multi-pass membrane protein</topology>
    </subcellularLocation>
</comment>
<proteinExistence type="predicted"/>
<dbReference type="EMBL" id="AP025516">
    <property type="protein sequence ID" value="BDD86935.1"/>
    <property type="molecule type" value="Genomic_DNA"/>
</dbReference>
<reference evidence="8 9" key="1">
    <citation type="submission" date="2022-01" db="EMBL/GenBank/DDBJ databases">
        <title>Desulfofustis limnae sp. nov., a novel mesophilic sulfate-reducing bacterium isolated from marsh soil.</title>
        <authorList>
            <person name="Watanabe M."/>
            <person name="Takahashi A."/>
            <person name="Kojima H."/>
            <person name="Fukui M."/>
        </authorList>
    </citation>
    <scope>NUCLEOTIDE SEQUENCE [LARGE SCALE GENOMIC DNA]</scope>
    <source>
        <strain evidence="8 9">PPLL</strain>
    </source>
</reference>
<gene>
    <name evidence="8" type="ORF">DPPLL_13000</name>
</gene>
<evidence type="ECO:0000256" key="2">
    <source>
        <dbReference type="ARBA" id="ARBA00022692"/>
    </source>
</evidence>
<dbReference type="Proteomes" id="UP000830055">
    <property type="component" value="Chromosome"/>
</dbReference>
<accession>A0ABM7W7T6</accession>